<dbReference type="GO" id="GO:0005634">
    <property type="term" value="C:nucleus"/>
    <property type="evidence" value="ECO:0007669"/>
    <property type="project" value="TreeGrafter"/>
</dbReference>
<comment type="similarity">
    <text evidence="1">Belongs to the peptidase C48 family.</text>
</comment>
<dbReference type="InParanoid" id="A0A5N4AJK4"/>
<organism evidence="6 7">
    <name type="scientific">Photinus pyralis</name>
    <name type="common">Common eastern firefly</name>
    <name type="synonym">Lampyris pyralis</name>
    <dbReference type="NCBI Taxonomy" id="7054"/>
    <lineage>
        <taxon>Eukaryota</taxon>
        <taxon>Metazoa</taxon>
        <taxon>Ecdysozoa</taxon>
        <taxon>Arthropoda</taxon>
        <taxon>Hexapoda</taxon>
        <taxon>Insecta</taxon>
        <taxon>Pterygota</taxon>
        <taxon>Neoptera</taxon>
        <taxon>Endopterygota</taxon>
        <taxon>Coleoptera</taxon>
        <taxon>Polyphaga</taxon>
        <taxon>Elateriformia</taxon>
        <taxon>Elateroidea</taxon>
        <taxon>Lampyridae</taxon>
        <taxon>Lampyrinae</taxon>
        <taxon>Photinus</taxon>
    </lineage>
</organism>
<dbReference type="InterPro" id="IPR038765">
    <property type="entry name" value="Papain-like_cys_pep_sf"/>
</dbReference>
<dbReference type="FunCoup" id="A0A5N4AJK4">
    <property type="interactions" value="63"/>
</dbReference>
<dbReference type="InterPro" id="IPR003653">
    <property type="entry name" value="Peptidase_C48_C"/>
</dbReference>
<evidence type="ECO:0000256" key="3">
    <source>
        <dbReference type="ARBA" id="ARBA00022801"/>
    </source>
</evidence>
<dbReference type="GO" id="GO:0060255">
    <property type="term" value="P:regulation of macromolecule metabolic process"/>
    <property type="evidence" value="ECO:0007669"/>
    <property type="project" value="UniProtKB-ARBA"/>
</dbReference>
<protein>
    <recommendedName>
        <fullName evidence="5">Ubiquitin-like protease family profile domain-containing protein</fullName>
    </recommendedName>
</protein>
<reference evidence="6 7" key="1">
    <citation type="journal article" date="2018" name="Elife">
        <title>Firefly genomes illuminate parallel origins of bioluminescence in beetles.</title>
        <authorList>
            <person name="Fallon T.R."/>
            <person name="Lower S.E."/>
            <person name="Chang C.H."/>
            <person name="Bessho-Uehara M."/>
            <person name="Martin G.J."/>
            <person name="Bewick A.J."/>
            <person name="Behringer M."/>
            <person name="Debat H.J."/>
            <person name="Wong I."/>
            <person name="Day J.C."/>
            <person name="Suvorov A."/>
            <person name="Silva C.J."/>
            <person name="Stanger-Hall K.F."/>
            <person name="Hall D.W."/>
            <person name="Schmitz R.J."/>
            <person name="Nelson D.R."/>
            <person name="Lewis S.M."/>
            <person name="Shigenobu S."/>
            <person name="Bybee S.M."/>
            <person name="Larracuente A.M."/>
            <person name="Oba Y."/>
            <person name="Weng J.K."/>
        </authorList>
    </citation>
    <scope>NUCLEOTIDE SEQUENCE [LARGE SCALE GENOMIC DNA]</scope>
    <source>
        <strain evidence="6">1611_PpyrPB1</strain>
        <tissue evidence="6">Whole body</tissue>
    </source>
</reference>
<dbReference type="OrthoDB" id="1939479at2759"/>
<dbReference type="PANTHER" id="PTHR12606">
    <property type="entry name" value="SENTRIN/SUMO-SPECIFIC PROTEASE"/>
    <property type="match status" value="1"/>
</dbReference>
<keyword evidence="4" id="KW-0788">Thiol protease</keyword>
<evidence type="ECO:0000313" key="7">
    <source>
        <dbReference type="Proteomes" id="UP000327044"/>
    </source>
</evidence>
<evidence type="ECO:0000313" key="6">
    <source>
        <dbReference type="EMBL" id="KAB0797476.1"/>
    </source>
</evidence>
<dbReference type="GO" id="GO:0006508">
    <property type="term" value="P:proteolysis"/>
    <property type="evidence" value="ECO:0007669"/>
    <property type="project" value="UniProtKB-KW"/>
</dbReference>
<dbReference type="GO" id="GO:0080090">
    <property type="term" value="P:regulation of primary metabolic process"/>
    <property type="evidence" value="ECO:0007669"/>
    <property type="project" value="UniProtKB-ARBA"/>
</dbReference>
<dbReference type="AlphaFoldDB" id="A0A5N4AJK4"/>
<accession>A0A5N4AJK4</accession>
<dbReference type="EMBL" id="VVIM01000006">
    <property type="protein sequence ID" value="KAB0797476.1"/>
    <property type="molecule type" value="Genomic_DNA"/>
</dbReference>
<gene>
    <name evidence="6" type="ORF">PPYR_08469</name>
</gene>
<dbReference type="SUPFAM" id="SSF54001">
    <property type="entry name" value="Cysteine proteinases"/>
    <property type="match status" value="1"/>
</dbReference>
<name>A0A5N4AJK4_PHOPY</name>
<dbReference type="PROSITE" id="PS50600">
    <property type="entry name" value="ULP_PROTEASE"/>
    <property type="match status" value="1"/>
</dbReference>
<proteinExistence type="inferred from homology"/>
<dbReference type="PANTHER" id="PTHR12606:SF141">
    <property type="entry name" value="GH15225P-RELATED"/>
    <property type="match status" value="1"/>
</dbReference>
<evidence type="ECO:0000256" key="4">
    <source>
        <dbReference type="ARBA" id="ARBA00022807"/>
    </source>
</evidence>
<evidence type="ECO:0000259" key="5">
    <source>
        <dbReference type="PROSITE" id="PS50600"/>
    </source>
</evidence>
<dbReference type="GO" id="GO:0016926">
    <property type="term" value="P:protein desumoylation"/>
    <property type="evidence" value="ECO:0007669"/>
    <property type="project" value="TreeGrafter"/>
</dbReference>
<dbReference type="Pfam" id="PF02902">
    <property type="entry name" value="Peptidase_C48"/>
    <property type="match status" value="1"/>
</dbReference>
<keyword evidence="2" id="KW-0645">Protease</keyword>
<feature type="domain" description="Ubiquitin-like protease family profile" evidence="5">
    <location>
        <begin position="444"/>
        <end position="606"/>
    </location>
</feature>
<keyword evidence="7" id="KW-1185">Reference proteome</keyword>
<dbReference type="GO" id="GO:0016929">
    <property type="term" value="F:deSUMOylase activity"/>
    <property type="evidence" value="ECO:0007669"/>
    <property type="project" value="TreeGrafter"/>
</dbReference>
<evidence type="ECO:0000256" key="1">
    <source>
        <dbReference type="ARBA" id="ARBA00005234"/>
    </source>
</evidence>
<comment type="caution">
    <text evidence="6">The sequence shown here is derived from an EMBL/GenBank/DDBJ whole genome shotgun (WGS) entry which is preliminary data.</text>
</comment>
<dbReference type="Proteomes" id="UP000327044">
    <property type="component" value="Unassembled WGS sequence"/>
</dbReference>
<dbReference type="FunFam" id="3.40.395.10:FF:000001">
    <property type="entry name" value="Sentrin-specific protease 1"/>
    <property type="match status" value="1"/>
</dbReference>
<keyword evidence="3" id="KW-0378">Hydrolase</keyword>
<dbReference type="Gene3D" id="3.40.395.10">
    <property type="entry name" value="Adenoviral Proteinase, Chain A"/>
    <property type="match status" value="1"/>
</dbReference>
<sequence length="638" mass="73544">MVDFINFIKNLILPFDSPRKRKVSNDDIYSPINAKLRRINSSTMAARSDGDGWHTPCNVSHRSSFRNSLHNRSSSNNSKENVTVIIDDDDDDVIQISKLKPANKFTSTPNLSVSSRSNLHMNGNGDDVTILKYTKPVDDKILKARKSGFEYIKPYSYLNDNSIKSHTKANSRSSFTSPILSSIRGIKSKIKMSRPAIRSSVLNQSFRLDEKMKYKQLLAENAPNYTSDLRESFSKYSTPVGKIFMHNQTKRNRQLVDLALNKNEPSKIIDLTAIGTNGTVRRSLSTKDTIKKVLDDFSTNEPITIKDSDSDIEILPRPPSPKPDIKVEPVNSIQKIIDTSEETHTDWLQRLVQRHKADVARLQQRVQNQITQTNKIAEVTSEINQQRLEDQMLRCLKIKEIVLPERFVEEAFPELSEEDECRIDHALKTKRTSPTEVLVQKFNLNITRADIQTLDGLNWLNDEVINFYMNLLIERGKIDKWPKVYAMNTFFYPKLLKDGHASLKRWTRRVDIFSYDIIAVPIHLGMHWCMSIINFENRTIQYYDSMGNPNNRCLHALRKYLKAEHLDKKGEEYDVNDWVLENVSDIPQQMNGSDCGVFSCTYAEFLTRKAGLNFSQENMPYLRRKMILEILNGELIIQ</sequence>
<evidence type="ECO:0000256" key="2">
    <source>
        <dbReference type="ARBA" id="ARBA00022670"/>
    </source>
</evidence>